<sequence>MADAPASNVAVVNTAKVAGNLALLPILFSSLPQNIALPICITMVTCAAITASVPAPTSHRVLIALYQLVRVVGLGVGYALPYVATHLGKGGSVAQPVQASGADPISTPSKDITK</sequence>
<proteinExistence type="predicted"/>
<protein>
    <submittedName>
        <fullName evidence="3">Uncharacterized protein</fullName>
    </submittedName>
</protein>
<dbReference type="AlphaFoldDB" id="A0A269XX12"/>
<keyword evidence="2" id="KW-0472">Membrane</keyword>
<organism evidence="3 4">
    <name type="scientific">Acetobacter fabarum</name>
    <dbReference type="NCBI Taxonomy" id="483199"/>
    <lineage>
        <taxon>Bacteria</taxon>
        <taxon>Pseudomonadati</taxon>
        <taxon>Pseudomonadota</taxon>
        <taxon>Alphaproteobacteria</taxon>
        <taxon>Acetobacterales</taxon>
        <taxon>Acetobacteraceae</taxon>
        <taxon>Acetobacter</taxon>
    </lineage>
</organism>
<evidence type="ECO:0000256" key="2">
    <source>
        <dbReference type="SAM" id="Phobius"/>
    </source>
</evidence>
<feature type="region of interest" description="Disordered" evidence="1">
    <location>
        <begin position="93"/>
        <end position="114"/>
    </location>
</feature>
<dbReference type="EMBL" id="NCXK01000011">
    <property type="protein sequence ID" value="PAK77843.1"/>
    <property type="molecule type" value="Genomic_DNA"/>
</dbReference>
<dbReference type="OrthoDB" id="7225642at2"/>
<evidence type="ECO:0000256" key="1">
    <source>
        <dbReference type="SAM" id="MobiDB-lite"/>
    </source>
</evidence>
<feature type="transmembrane region" description="Helical" evidence="2">
    <location>
        <begin position="61"/>
        <end position="80"/>
    </location>
</feature>
<comment type="caution">
    <text evidence="3">The sequence shown here is derived from an EMBL/GenBank/DDBJ whole genome shotgun (WGS) entry which is preliminary data.</text>
</comment>
<dbReference type="RefSeq" id="WP_095349956.1">
    <property type="nucleotide sequence ID" value="NZ_NCXK01000011.1"/>
</dbReference>
<keyword evidence="2" id="KW-1133">Transmembrane helix</keyword>
<name>A0A269XX12_9PROT</name>
<accession>A0A269XX12</accession>
<evidence type="ECO:0000313" key="3">
    <source>
        <dbReference type="EMBL" id="PAK77843.1"/>
    </source>
</evidence>
<feature type="transmembrane region" description="Helical" evidence="2">
    <location>
        <begin position="35"/>
        <end position="54"/>
    </location>
</feature>
<gene>
    <name evidence="3" type="ORF">B8X00_09195</name>
</gene>
<dbReference type="Proteomes" id="UP000216151">
    <property type="component" value="Unassembled WGS sequence"/>
</dbReference>
<evidence type="ECO:0000313" key="4">
    <source>
        <dbReference type="Proteomes" id="UP000216151"/>
    </source>
</evidence>
<reference evidence="3 4" key="1">
    <citation type="submission" date="2017-04" db="EMBL/GenBank/DDBJ databases">
        <title>Kefir bacterial isolates.</title>
        <authorList>
            <person name="Kim Y."/>
            <person name="Blasche S."/>
            <person name="Patil K.R."/>
        </authorList>
    </citation>
    <scope>NUCLEOTIDE SEQUENCE [LARGE SCALE GENOMIC DNA]</scope>
    <source>
        <strain evidence="3 4">KR</strain>
    </source>
</reference>
<keyword evidence="4" id="KW-1185">Reference proteome</keyword>
<keyword evidence="2" id="KW-0812">Transmembrane</keyword>